<accession>A0A0M3QVW6</accession>
<dbReference type="PANTHER" id="PTHR22730:SF1">
    <property type="entry name" value="PROMININ-LIKE PROTEIN"/>
    <property type="match status" value="1"/>
</dbReference>
<feature type="compositionally biased region" description="Gly residues" evidence="8">
    <location>
        <begin position="970"/>
        <end position="986"/>
    </location>
</feature>
<dbReference type="Pfam" id="PF05478">
    <property type="entry name" value="Prominin"/>
    <property type="match status" value="1"/>
</dbReference>
<evidence type="ECO:0000256" key="7">
    <source>
        <dbReference type="SAM" id="Coils"/>
    </source>
</evidence>
<evidence type="ECO:0000256" key="3">
    <source>
        <dbReference type="ARBA" id="ARBA00022692"/>
    </source>
</evidence>
<dbReference type="InterPro" id="IPR008795">
    <property type="entry name" value="Prominin"/>
</dbReference>
<keyword evidence="6" id="KW-0325">Glycoprotein</keyword>
<feature type="transmembrane region" description="Helical" evidence="9">
    <location>
        <begin position="510"/>
        <end position="534"/>
    </location>
</feature>
<reference evidence="10 11" key="1">
    <citation type="submission" date="2015-08" db="EMBL/GenBank/DDBJ databases">
        <title>Ancestral chromatin configuration constrains chromatin evolution on differentiating sex chromosomes in Drosophila.</title>
        <authorList>
            <person name="Zhou Q."/>
            <person name="Bachtrog D."/>
        </authorList>
    </citation>
    <scope>NUCLEOTIDE SEQUENCE [LARGE SCALE GENOMIC DNA]</scope>
    <source>
        <tissue evidence="10">Whole larvae</tissue>
    </source>
</reference>
<dbReference type="PANTHER" id="PTHR22730">
    <property type="entry name" value="PROMININ PROM PROTEIN"/>
    <property type="match status" value="1"/>
</dbReference>
<evidence type="ECO:0000256" key="9">
    <source>
        <dbReference type="SAM" id="Phobius"/>
    </source>
</evidence>
<organism evidence="10 11">
    <name type="scientific">Drosophila busckii</name>
    <name type="common">Fruit fly</name>
    <dbReference type="NCBI Taxonomy" id="30019"/>
    <lineage>
        <taxon>Eukaryota</taxon>
        <taxon>Metazoa</taxon>
        <taxon>Ecdysozoa</taxon>
        <taxon>Arthropoda</taxon>
        <taxon>Hexapoda</taxon>
        <taxon>Insecta</taxon>
        <taxon>Pterygota</taxon>
        <taxon>Neoptera</taxon>
        <taxon>Endopterygota</taxon>
        <taxon>Diptera</taxon>
        <taxon>Brachycera</taxon>
        <taxon>Muscomorpha</taxon>
        <taxon>Ephydroidea</taxon>
        <taxon>Drosophilidae</taxon>
        <taxon>Drosophila</taxon>
    </lineage>
</organism>
<keyword evidence="7" id="KW-0175">Coiled coil</keyword>
<dbReference type="Proteomes" id="UP000494163">
    <property type="component" value="Chromosome 3L"/>
</dbReference>
<dbReference type="AlphaFoldDB" id="A0A0M3QVW6"/>
<proteinExistence type="inferred from homology"/>
<feature type="transmembrane region" description="Helical" evidence="9">
    <location>
        <begin position="34"/>
        <end position="52"/>
    </location>
</feature>
<feature type="transmembrane region" description="Helical" evidence="9">
    <location>
        <begin position="213"/>
        <end position="235"/>
    </location>
</feature>
<feature type="region of interest" description="Disordered" evidence="8">
    <location>
        <begin position="934"/>
        <end position="1040"/>
    </location>
</feature>
<gene>
    <name evidence="10" type="ORF">Dbus_chr3Lg275</name>
</gene>
<dbReference type="OrthoDB" id="6229420at2759"/>
<evidence type="ECO:0000256" key="4">
    <source>
        <dbReference type="ARBA" id="ARBA00022989"/>
    </source>
</evidence>
<feature type="transmembrane region" description="Helical" evidence="9">
    <location>
        <begin position="555"/>
        <end position="579"/>
    </location>
</feature>
<protein>
    <submittedName>
        <fullName evidence="10">Prominin-like</fullName>
    </submittedName>
</protein>
<evidence type="ECO:0000256" key="2">
    <source>
        <dbReference type="ARBA" id="ARBA00006058"/>
    </source>
</evidence>
<evidence type="ECO:0000256" key="1">
    <source>
        <dbReference type="ARBA" id="ARBA00004141"/>
    </source>
</evidence>
<keyword evidence="3 9" id="KW-0812">Transmembrane</keyword>
<dbReference type="OMA" id="VYHLMMY"/>
<name>A0A0M3QVW6_DROBS</name>
<dbReference type="GO" id="GO:0016020">
    <property type="term" value="C:membrane"/>
    <property type="evidence" value="ECO:0007669"/>
    <property type="project" value="UniProtKB-SubCell"/>
</dbReference>
<evidence type="ECO:0000256" key="8">
    <source>
        <dbReference type="SAM" id="MobiDB-lite"/>
    </source>
</evidence>
<feature type="transmembrane region" description="Helical" evidence="9">
    <location>
        <begin position="876"/>
        <end position="894"/>
    </location>
</feature>
<feature type="coiled-coil region" evidence="7">
    <location>
        <begin position="325"/>
        <end position="362"/>
    </location>
</feature>
<sequence>SRISCAERMLETKSKQKRYWNRIRKRRGSQKPEHTVNGFTVIAFGILLILFVQHTQADSGNSSENGFRDTLEGHDTIHEQMGQEHFAAPDLTEYNGTVTYTTEPKRSAMGLKPVYNLTHKILKTFIFGDPALPSGYIEIKNSDTLVLGKKVEHNDWRDLLYQYWGVLLWVGFLLLLIVIIPFIAVCYCCFCCCRRCKQGCPPCDRKKDGIKRFGCGFLLLLLMTGILFGIIIAFVTNKMIDNGLQETSDTMKRGAEDTCSYLRDVASHVEHLFIKNYQELDTHLVDIIKSKTNLQSMRTRTTFTFDLLCLDVDKHMYDDLMDASEANVVKELKRILDNMEKAEKLMAEIEKLEKDLRFYSAQLRDGVRGVKRNVNYACTVLCGNRECLHFLKRTGIEFIDSAKCLHLDSLPDVNVTLKAIKEVRKNKTEVIPKDALERLKKVGEMIKAALDPIKPKLIRDVHKGSEEFRGQANKVRVTVDALISDIYLLTRNSANSFDDVYDRFGPDRNVVNLTVCIVLLVIFTLLVIALICGCCGRRRRGYRDDCCSKGTGASCLLLVMLLIFCVFSAITMVGLFYFVTGFVTYQGACAPLRDRENNTLFRQLDASIDLNRYLINNDTSKKVEPLRMSNVLDACSADDSIFKILRDHKLYDLQDLLAISIMSTNDPGKPIPTIFDEDLTKIDVLKNTEVKKLEILRDSNLSDYRSKKFTEHLCTQLTPTELPTMANQLKELRASLWSQWGIYDWARTSLYNEAFNLQRFNDEFVEKIKSIIEKMTSKLQQVDELILYNNQAFGQSIATLLKASQRADVFIKTQGKEYINGLGENLTDFLANQIETYARRVVQEGNNHVGRCQPLAYIYYRGVDLICYRLVDPMNGFWVGVLLCSLLFLPVLFVSHRLMCLYKKIDPYSAQAGVVEGGSDYLYDAYSERDREHVPLANVPKKRRKAYERRREQQDYYEDASPGVSRGARSNGGGGGGGGGGAGGSNGDAAAGSSNMRYNDVAPTHWDHEPPRYHNPPAAPPSSEYERPPPYYYPGASDQD</sequence>
<dbReference type="EMBL" id="CP012525">
    <property type="protein sequence ID" value="ALC43109.1"/>
    <property type="molecule type" value="Genomic_DNA"/>
</dbReference>
<evidence type="ECO:0000256" key="6">
    <source>
        <dbReference type="ARBA" id="ARBA00023180"/>
    </source>
</evidence>
<evidence type="ECO:0000256" key="5">
    <source>
        <dbReference type="ARBA" id="ARBA00023136"/>
    </source>
</evidence>
<evidence type="ECO:0000313" key="10">
    <source>
        <dbReference type="EMBL" id="ALC43109.1"/>
    </source>
</evidence>
<feature type="transmembrane region" description="Helical" evidence="9">
    <location>
        <begin position="166"/>
        <end position="192"/>
    </location>
</feature>
<feature type="non-terminal residue" evidence="10">
    <location>
        <position position="1"/>
    </location>
</feature>
<evidence type="ECO:0000313" key="11">
    <source>
        <dbReference type="Proteomes" id="UP000494163"/>
    </source>
</evidence>
<keyword evidence="4 9" id="KW-1133">Transmembrane helix</keyword>
<comment type="similarity">
    <text evidence="2">Belongs to the prominin family.</text>
</comment>
<keyword evidence="5 9" id="KW-0472">Membrane</keyword>
<comment type="subcellular location">
    <subcellularLocation>
        <location evidence="1">Membrane</location>
        <topology evidence="1">Multi-pass membrane protein</topology>
    </subcellularLocation>
</comment>
<keyword evidence="11" id="KW-1185">Reference proteome</keyword>